<dbReference type="PIRSF" id="PIRSF034565">
    <property type="entry name" value="UCP034565"/>
    <property type="match status" value="1"/>
</dbReference>
<dbReference type="InterPro" id="IPR017029">
    <property type="entry name" value="Phage_head_put"/>
</dbReference>
<dbReference type="InterPro" id="IPR006528">
    <property type="entry name" value="Phage_head_morphogenesis_dom"/>
</dbReference>
<evidence type="ECO:0000259" key="1">
    <source>
        <dbReference type="Pfam" id="PF04233"/>
    </source>
</evidence>
<accession>A0A0N9ERW9</accession>
<dbReference type="KEGG" id="vg:26642036"/>
<feature type="domain" description="Phage head morphogenesis" evidence="1">
    <location>
        <begin position="152"/>
        <end position="276"/>
    </location>
</feature>
<dbReference type="GeneID" id="26642036"/>
<evidence type="ECO:0000313" key="2">
    <source>
        <dbReference type="EMBL" id="ALF51507.1"/>
    </source>
</evidence>
<dbReference type="RefSeq" id="YP_009215698.1">
    <property type="nucleotide sequence ID" value="NC_028980.1"/>
</dbReference>
<protein>
    <submittedName>
        <fullName evidence="2">Putative structural protein</fullName>
    </submittedName>
</protein>
<gene>
    <name evidence="2" type="ORF">PAE1_7</name>
</gene>
<dbReference type="Pfam" id="PF04233">
    <property type="entry name" value="Phage_Mu_F"/>
    <property type="match status" value="1"/>
</dbReference>
<reference evidence="2 3" key="1">
    <citation type="journal article" date="2016" name="Genome Announc.">
        <title>Genome Sequences of Pseudomonas oryzihabitans Phage POR1 and Pseudomonas aeruginosa Phage PAE1.</title>
        <authorList>
            <person name="Dyson Z.A."/>
            <person name="Seviour R.J."/>
            <person name="Tucci J."/>
            <person name="Petrovski S."/>
        </authorList>
    </citation>
    <scope>NUCLEOTIDE SEQUENCE [LARGE SCALE GENOMIC DNA]</scope>
</reference>
<name>A0A0N9ERW9_9CAUD</name>
<keyword evidence="3" id="KW-1185">Reference proteome</keyword>
<dbReference type="EMBL" id="KT734862">
    <property type="protein sequence ID" value="ALF51507.1"/>
    <property type="molecule type" value="Genomic_DNA"/>
</dbReference>
<dbReference type="Proteomes" id="UP000204629">
    <property type="component" value="Segment"/>
</dbReference>
<proteinExistence type="predicted"/>
<dbReference type="OrthoDB" id="3800at10239"/>
<organism evidence="2 3">
    <name type="scientific">Pseudomonas phage PAE1</name>
    <dbReference type="NCBI Taxonomy" id="1718273"/>
    <lineage>
        <taxon>Viruses</taxon>
        <taxon>Duplodnaviria</taxon>
        <taxon>Heunggongvirae</taxon>
        <taxon>Uroviricota</taxon>
        <taxon>Caudoviricetes</taxon>
        <taxon>Mesyanzhinovviridae</taxon>
        <taxon>Rabinowitzvirinae</taxon>
        <taxon>Yuavirus</taxon>
        <taxon>Yuavirus PAE1</taxon>
        <taxon>Pseudomonas virus PAE1</taxon>
    </lineage>
</organism>
<evidence type="ECO:0000313" key="3">
    <source>
        <dbReference type="Proteomes" id="UP000204629"/>
    </source>
</evidence>
<sequence length="402" mass="44980">MATFNEEYRDAALRHQIDLRRYTAGVTKRVARLLEEADRDLTERLRTRLARFEGRDLDFTGERWKALLTDIRGARAAALAEYKTLVRDELGQLAVLEGQAEIDLLQSSITIEVGFMAVNADQLRAIATSRPFQGRFLRDWFSTLEAVDQQRLTTALQLGMTNGEPIDDIVRRVVGTRKNAYADGILSMTRRDAQGIVRTAVNHVSNTARGYVWDANSDIITAKVWVSTLDGRTTAVCRARDGHGSPVGDNELPADIPLLQPKDAKPPAHFNCRSVMVAYIDGVGLLGNRPTVTDTRTRAKREIDFRRMAKEQGKPIQDIRKAWAAENVGRVPAATTYQDFLKRQPAGFQDEVLGKTKAKLFREGGLNVDQFVDRAGNELTLSQLAERKPDAFRKAGLDPEKF</sequence>